<accession>A0A1X7KWX3</accession>
<dbReference type="Proteomes" id="UP000193355">
    <property type="component" value="Unassembled WGS sequence"/>
</dbReference>
<dbReference type="InterPro" id="IPR014729">
    <property type="entry name" value="Rossmann-like_a/b/a_fold"/>
</dbReference>
<evidence type="ECO:0000313" key="3">
    <source>
        <dbReference type="EMBL" id="SMG46118.1"/>
    </source>
</evidence>
<organism evidence="3 4">
    <name type="scientific">Dethiosulfovibrio salsuginis</name>
    <dbReference type="NCBI Taxonomy" id="561720"/>
    <lineage>
        <taxon>Bacteria</taxon>
        <taxon>Thermotogati</taxon>
        <taxon>Synergistota</taxon>
        <taxon>Synergistia</taxon>
        <taxon>Synergistales</taxon>
        <taxon>Dethiosulfovibrionaceae</taxon>
        <taxon>Dethiosulfovibrio</taxon>
    </lineage>
</organism>
<evidence type="ECO:0000259" key="2">
    <source>
        <dbReference type="Pfam" id="PF00582"/>
    </source>
</evidence>
<dbReference type="RefSeq" id="WP_085545453.1">
    <property type="nucleotide sequence ID" value="NZ_FXBB01000039.1"/>
</dbReference>
<dbReference type="PRINTS" id="PR01438">
    <property type="entry name" value="UNVRSLSTRESS"/>
</dbReference>
<dbReference type="Pfam" id="PF00582">
    <property type="entry name" value="Usp"/>
    <property type="match status" value="1"/>
</dbReference>
<name>A0A1X7KWX3_9BACT</name>
<dbReference type="PANTHER" id="PTHR46268:SF6">
    <property type="entry name" value="UNIVERSAL STRESS PROTEIN UP12"/>
    <property type="match status" value="1"/>
</dbReference>
<evidence type="ECO:0000256" key="1">
    <source>
        <dbReference type="ARBA" id="ARBA00008791"/>
    </source>
</evidence>
<dbReference type="CDD" id="cd00293">
    <property type="entry name" value="USP-like"/>
    <property type="match status" value="1"/>
</dbReference>
<sequence length="268" mass="29188">MFKRIFYPTDLSERSGRDLKWVATNLSDPSGEMVVAHRVGVSVGTDVPELVSQIQIALDEFCEANIPPETAYKAFVEAGSYGEVLPSIAQREGCSIAVVATSPRSSVLPIVQSLAIPQLILRWEAPPVIPGNLLNSVVVATNLEQERSNQVIMALRDLLEKNNRKPPITLIHGVPMADPSSAHLLFNQASEAMEMARQEVESWNGEAHSKLVGGQTEEELPKLVRELNTSLLVIGLPIKTDIWQLILGNTAEALVDRTACPVLVIPTS</sequence>
<comment type="similarity">
    <text evidence="1">Belongs to the universal stress protein A family.</text>
</comment>
<dbReference type="PANTHER" id="PTHR46268">
    <property type="entry name" value="STRESS RESPONSE PROTEIN NHAX"/>
    <property type="match status" value="1"/>
</dbReference>
<feature type="domain" description="UspA" evidence="2">
    <location>
        <begin position="137"/>
        <end position="266"/>
    </location>
</feature>
<dbReference type="AlphaFoldDB" id="A0A1X7KWX3"/>
<dbReference type="InterPro" id="IPR006016">
    <property type="entry name" value="UspA"/>
</dbReference>
<protein>
    <submittedName>
        <fullName evidence="3">Nucleotide-binding universal stress protein, UspA family</fullName>
    </submittedName>
</protein>
<gene>
    <name evidence="3" type="ORF">SAMN06275492_13918</name>
</gene>
<evidence type="ECO:0000313" key="4">
    <source>
        <dbReference type="Proteomes" id="UP000193355"/>
    </source>
</evidence>
<dbReference type="SUPFAM" id="SSF52402">
    <property type="entry name" value="Adenine nucleotide alpha hydrolases-like"/>
    <property type="match status" value="2"/>
</dbReference>
<keyword evidence="4" id="KW-1185">Reference proteome</keyword>
<dbReference type="STRING" id="561720.SAMN06275492_13918"/>
<dbReference type="EMBL" id="FXBB01000039">
    <property type="protein sequence ID" value="SMG46118.1"/>
    <property type="molecule type" value="Genomic_DNA"/>
</dbReference>
<dbReference type="InterPro" id="IPR006015">
    <property type="entry name" value="Universal_stress_UspA"/>
</dbReference>
<dbReference type="Gene3D" id="3.40.50.620">
    <property type="entry name" value="HUPs"/>
    <property type="match status" value="2"/>
</dbReference>
<reference evidence="4" key="1">
    <citation type="submission" date="2017-04" db="EMBL/GenBank/DDBJ databases">
        <authorList>
            <person name="Varghese N."/>
            <person name="Submissions S."/>
        </authorList>
    </citation>
    <scope>NUCLEOTIDE SEQUENCE [LARGE SCALE GENOMIC DNA]</scope>
    <source>
        <strain evidence="4">USBA 82</strain>
    </source>
</reference>
<proteinExistence type="inferred from homology"/>
<dbReference type="OrthoDB" id="2761at2"/>